<reference evidence="1 2" key="1">
    <citation type="submission" date="2013-08" db="EMBL/GenBank/DDBJ databases">
        <authorList>
            <consortium name="DOE Joint Genome Institute"/>
            <person name="Klenk H.-P."/>
            <person name="Huntemann M."/>
            <person name="Han J."/>
            <person name="Chen A."/>
            <person name="Kyrpides N."/>
            <person name="Mavromatis K."/>
            <person name="Markowitz V."/>
            <person name="Palaniappan K."/>
            <person name="Ivanova N."/>
            <person name="Schaumberg A."/>
            <person name="Pati A."/>
            <person name="Liolios K."/>
            <person name="Nordberg H.P."/>
            <person name="Cantor M.N."/>
            <person name="Hua S.X."/>
            <person name="Woyke T."/>
        </authorList>
    </citation>
    <scope>NUCLEOTIDE SEQUENCE [LARGE SCALE GENOMIC DNA]</scope>
    <source>
        <strain evidence="1 2">YIM 93223</strain>
    </source>
</reference>
<dbReference type="HOGENOM" id="CLU_2340643_0_0_11"/>
<dbReference type="PATRIC" id="fig|592678.3.peg.132"/>
<protein>
    <submittedName>
        <fullName evidence="1">Uncharacterized protein</fullName>
    </submittedName>
</protein>
<evidence type="ECO:0000313" key="1">
    <source>
        <dbReference type="EMBL" id="ETA66372.1"/>
    </source>
</evidence>
<sequence length="97" mass="10277">MARGRCRCGAAASVKGPGGVRACFEHAAEVPLPWWVRVAHDSPATEAAAALRAAESLSPELEHLLAECEQVVASATSPEHLDAELRRLSNEHINGDP</sequence>
<dbReference type="AlphaFoldDB" id="W9DRS4"/>
<evidence type="ECO:0000313" key="2">
    <source>
        <dbReference type="Proteomes" id="UP000054357"/>
    </source>
</evidence>
<dbReference type="EMBL" id="AZAK01000001">
    <property type="protein sequence ID" value="ETA66372.1"/>
    <property type="molecule type" value="Genomic_DNA"/>
</dbReference>
<comment type="caution">
    <text evidence="1">The sequence shown here is derived from an EMBL/GenBank/DDBJ whole genome shotgun (WGS) entry which is preliminary data.</text>
</comment>
<keyword evidence="2" id="KW-1185">Reference proteome</keyword>
<name>W9DRS4_9PSEU</name>
<organism evidence="1 2">
    <name type="scientific">Haloechinothrix halophila YIM 93223</name>
    <dbReference type="NCBI Taxonomy" id="592678"/>
    <lineage>
        <taxon>Bacteria</taxon>
        <taxon>Bacillati</taxon>
        <taxon>Actinomycetota</taxon>
        <taxon>Actinomycetes</taxon>
        <taxon>Pseudonocardiales</taxon>
        <taxon>Pseudonocardiaceae</taxon>
        <taxon>Haloechinothrix</taxon>
    </lineage>
</organism>
<accession>W9DRS4</accession>
<gene>
    <name evidence="1" type="ORF">AmyhaDRAFT_0126</name>
</gene>
<dbReference type="Proteomes" id="UP000054357">
    <property type="component" value="Unassembled WGS sequence"/>
</dbReference>
<proteinExistence type="predicted"/>